<gene>
    <name evidence="3" type="ORF">RBI_I01606</name>
</gene>
<dbReference type="Pfam" id="PF07508">
    <property type="entry name" value="Recombinase"/>
    <property type="match status" value="1"/>
</dbReference>
<dbReference type="Pfam" id="PF00239">
    <property type="entry name" value="Resolvase"/>
    <property type="match status" value="1"/>
</dbReference>
<dbReference type="SUPFAM" id="SSF53041">
    <property type="entry name" value="Resolvase-like"/>
    <property type="match status" value="1"/>
</dbReference>
<dbReference type="Gene3D" id="3.40.50.1390">
    <property type="entry name" value="Resolvase, N-terminal catalytic domain"/>
    <property type="match status" value="1"/>
</dbReference>
<dbReference type="EMBL" id="HF545616">
    <property type="protein sequence ID" value="CCO05308.1"/>
    <property type="molecule type" value="Genomic_DNA"/>
</dbReference>
<evidence type="ECO:0000313" key="3">
    <source>
        <dbReference type="EMBL" id="CCO05308.1"/>
    </source>
</evidence>
<dbReference type="InterPro" id="IPR050639">
    <property type="entry name" value="SSR_resolvase"/>
</dbReference>
<sequence length="539" mass="61414">MARAAKQDSNSEIIDGVIYARYSEGPNQTEASIEGQVRECKEYAKRNGIRIINVYSDSKHTGTNDNRAEFQKMLRDSRRGGFSVVVVWKIDRFGRNRAEMAQNKALLKLQGVKVVSAKEYIPDSPEGIILESVLEGMAEYYSANLSQNIKRGMKENALHCKSNGSGKSLGYIVDKDGYFEIEPNEATIVKTIFQKYDEGMKIADIWREIVASGAKTKRGKDFTQYGISRVLSNRAYIGEYRYGDIVTPGGMPRIIDDDLFNRVQERRALSKKTPASRRSNSDVDFLLTGKVFCGHCKGTMRGMSGTSKTGRKFYYYACHDKIFKHNKCTKKNVKKEWLETEVTRITRDDILNKETIEFIADRVVEIQRQEQEDKSMLRYYEQQLRDTQSAINNIMKAIEAGIITSSTKSRLFELEEQKSIIEGEIEREKIITPVIEKEQVIFSLERFFGGDINNKEYQRNIIDMFVNKVILYDNKIIITYNISSQNEISVDVVEQAAFAALDECSSKLSLAPPAGACPCTQFRFTLCKAVFLLPLINFI</sequence>
<protein>
    <submittedName>
        <fullName evidence="3">Phage integrase</fullName>
    </submittedName>
</protein>
<dbReference type="InterPro" id="IPR006119">
    <property type="entry name" value="Resolv_N"/>
</dbReference>
<dbReference type="CDD" id="cd00338">
    <property type="entry name" value="Ser_Recombinase"/>
    <property type="match status" value="1"/>
</dbReference>
<dbReference type="InterPro" id="IPR038109">
    <property type="entry name" value="DNA_bind_recomb_sf"/>
</dbReference>
<dbReference type="Proteomes" id="UP000027600">
    <property type="component" value="Chromosome I"/>
</dbReference>
<organism evidence="3 4">
    <name type="scientific">Ruminococcus bicirculans</name>
    <name type="common">ex Wegman et al. 2014</name>
    <dbReference type="NCBI Taxonomy" id="1160721"/>
    <lineage>
        <taxon>Bacteria</taxon>
        <taxon>Bacillati</taxon>
        <taxon>Bacillota</taxon>
        <taxon>Clostridia</taxon>
        <taxon>Eubacteriales</taxon>
        <taxon>Oscillospiraceae</taxon>
        <taxon>Ruminococcus</taxon>
    </lineage>
</organism>
<feature type="domain" description="Resolvase/invertase-type recombinase catalytic" evidence="1">
    <location>
        <begin position="15"/>
        <end position="160"/>
    </location>
</feature>
<dbReference type="PANTHER" id="PTHR30461">
    <property type="entry name" value="DNA-INVERTASE FROM LAMBDOID PROPHAGE"/>
    <property type="match status" value="1"/>
</dbReference>
<evidence type="ECO:0000259" key="2">
    <source>
        <dbReference type="PROSITE" id="PS51737"/>
    </source>
</evidence>
<proteinExistence type="predicted"/>
<dbReference type="PROSITE" id="PS51736">
    <property type="entry name" value="RECOMBINASES_3"/>
    <property type="match status" value="1"/>
</dbReference>
<evidence type="ECO:0000313" key="4">
    <source>
        <dbReference type="Proteomes" id="UP000027600"/>
    </source>
</evidence>
<name>A0ABP1WLI3_9FIRM</name>
<dbReference type="PROSITE" id="PS51737">
    <property type="entry name" value="RECOMBINASE_DNA_BIND"/>
    <property type="match status" value="1"/>
</dbReference>
<dbReference type="Pfam" id="PF13408">
    <property type="entry name" value="Zn_ribbon_recom"/>
    <property type="match status" value="1"/>
</dbReference>
<dbReference type="InterPro" id="IPR011109">
    <property type="entry name" value="DNA_bind_recombinase_dom"/>
</dbReference>
<reference evidence="3 4" key="1">
    <citation type="journal article" date="2014" name="Int. J. Syst. Evol. Microbiol.">
        <title>Complete genome of a new Firmicutes species belonging to the dominant human colonic microbiota ('Ruminococcus bicirculans') reveals two chromosomes and a selective capacity to utilize plant glucans.</title>
        <authorList>
            <consortium name="NISC Comparative Sequencing Program"/>
            <person name="Wegmann U."/>
            <person name="Louis P."/>
            <person name="Goesmann A."/>
            <person name="Henrissat B."/>
            <person name="Duncan S.H."/>
            <person name="Flint H.J."/>
        </authorList>
    </citation>
    <scope>NUCLEOTIDE SEQUENCE [LARGE SCALE GENOMIC DNA]</scope>
    <source>
        <strain evidence="3 4">80/3</strain>
    </source>
</reference>
<dbReference type="Gene3D" id="3.90.1750.20">
    <property type="entry name" value="Putative Large Serine Recombinase, Chain B, Domain 2"/>
    <property type="match status" value="1"/>
</dbReference>
<feature type="domain" description="Recombinase" evidence="2">
    <location>
        <begin position="168"/>
        <end position="273"/>
    </location>
</feature>
<dbReference type="RefSeq" id="WP_051706671.1">
    <property type="nucleotide sequence ID" value="NZ_HF545616.1"/>
</dbReference>
<keyword evidence="4" id="KW-1185">Reference proteome</keyword>
<dbReference type="InterPro" id="IPR025827">
    <property type="entry name" value="Zn_ribbon_recom_dom"/>
</dbReference>
<evidence type="ECO:0000259" key="1">
    <source>
        <dbReference type="PROSITE" id="PS51736"/>
    </source>
</evidence>
<dbReference type="InterPro" id="IPR036162">
    <property type="entry name" value="Resolvase-like_N_sf"/>
</dbReference>
<dbReference type="PANTHER" id="PTHR30461:SF23">
    <property type="entry name" value="DNA RECOMBINASE-RELATED"/>
    <property type="match status" value="1"/>
</dbReference>
<dbReference type="SMART" id="SM00857">
    <property type="entry name" value="Resolvase"/>
    <property type="match status" value="1"/>
</dbReference>
<accession>A0ABP1WLI3</accession>